<proteinExistence type="predicted"/>
<feature type="chain" id="PRO_5015107005" evidence="2">
    <location>
        <begin position="19"/>
        <end position="165"/>
    </location>
</feature>
<evidence type="ECO:0000313" key="4">
    <source>
        <dbReference type="Proteomes" id="UP000241769"/>
    </source>
</evidence>
<evidence type="ECO:0000256" key="1">
    <source>
        <dbReference type="SAM" id="MobiDB-lite"/>
    </source>
</evidence>
<organism evidence="3 4">
    <name type="scientific">Planoprotostelium fungivorum</name>
    <dbReference type="NCBI Taxonomy" id="1890364"/>
    <lineage>
        <taxon>Eukaryota</taxon>
        <taxon>Amoebozoa</taxon>
        <taxon>Evosea</taxon>
        <taxon>Variosea</taxon>
        <taxon>Cavosteliida</taxon>
        <taxon>Cavosteliaceae</taxon>
        <taxon>Planoprotostelium</taxon>
    </lineage>
</organism>
<accession>A0A2P6NX97</accession>
<dbReference type="InParanoid" id="A0A2P6NX97"/>
<reference evidence="3 4" key="1">
    <citation type="journal article" date="2018" name="Genome Biol. Evol.">
        <title>Multiple Roots of Fruiting Body Formation in Amoebozoa.</title>
        <authorList>
            <person name="Hillmann F."/>
            <person name="Forbes G."/>
            <person name="Novohradska S."/>
            <person name="Ferling I."/>
            <person name="Riege K."/>
            <person name="Groth M."/>
            <person name="Westermann M."/>
            <person name="Marz M."/>
            <person name="Spaller T."/>
            <person name="Winckler T."/>
            <person name="Schaap P."/>
            <person name="Glockner G."/>
        </authorList>
    </citation>
    <scope>NUCLEOTIDE SEQUENCE [LARGE SCALE GENOMIC DNA]</scope>
    <source>
        <strain evidence="3 4">Jena</strain>
    </source>
</reference>
<feature type="signal peptide" evidence="2">
    <location>
        <begin position="1"/>
        <end position="18"/>
    </location>
</feature>
<keyword evidence="4" id="KW-1185">Reference proteome</keyword>
<comment type="caution">
    <text evidence="3">The sequence shown here is derived from an EMBL/GenBank/DDBJ whole genome shotgun (WGS) entry which is preliminary data.</text>
</comment>
<gene>
    <name evidence="3" type="ORF">PROFUN_02980</name>
</gene>
<dbReference type="EMBL" id="MDYQ01000009">
    <property type="protein sequence ID" value="PRP88569.1"/>
    <property type="molecule type" value="Genomic_DNA"/>
</dbReference>
<dbReference type="Proteomes" id="UP000241769">
    <property type="component" value="Unassembled WGS sequence"/>
</dbReference>
<feature type="region of interest" description="Disordered" evidence="1">
    <location>
        <begin position="136"/>
        <end position="165"/>
    </location>
</feature>
<feature type="compositionally biased region" description="Pro residues" evidence="1">
    <location>
        <begin position="153"/>
        <end position="165"/>
    </location>
</feature>
<sequence length="165" mass="17730">MNRRSLLLCLGLLLAVHGQYYQYPYGYYPTQAVHQIGNGIYYSGSNSYPSTIYQAPASFITAPLAHPNAVAARPNGAVTDAVRGIAGKGRDGPGPNARPAWGPYDPYYGYGYPYGGFDPYYGYGYDYPYGGYYPFSKSSDDDNMRGPSGPSGPAGPGPAGRPPRQ</sequence>
<dbReference type="AlphaFoldDB" id="A0A2P6NX97"/>
<name>A0A2P6NX97_9EUKA</name>
<evidence type="ECO:0000256" key="2">
    <source>
        <dbReference type="SAM" id="SignalP"/>
    </source>
</evidence>
<protein>
    <submittedName>
        <fullName evidence="3">Uncharacterized protein</fullName>
    </submittedName>
</protein>
<evidence type="ECO:0000313" key="3">
    <source>
        <dbReference type="EMBL" id="PRP88569.1"/>
    </source>
</evidence>
<keyword evidence="2" id="KW-0732">Signal</keyword>